<evidence type="ECO:0000256" key="3">
    <source>
        <dbReference type="ARBA" id="ARBA00022553"/>
    </source>
</evidence>
<protein>
    <recommendedName>
        <fullName evidence="2">histidine kinase</fullName>
        <ecNumber evidence="2">2.7.13.3</ecNumber>
    </recommendedName>
</protein>
<evidence type="ECO:0000313" key="10">
    <source>
        <dbReference type="EMBL" id="MFD0998976.1"/>
    </source>
</evidence>
<dbReference type="RefSeq" id="WP_377576585.1">
    <property type="nucleotide sequence ID" value="NZ_JBHTKA010000001.1"/>
</dbReference>
<keyword evidence="10" id="KW-0067">ATP-binding</keyword>
<comment type="caution">
    <text evidence="10">The sequence shown here is derived from an EMBL/GenBank/DDBJ whole genome shotgun (WGS) entry which is preliminary data.</text>
</comment>
<organism evidence="10 11">
    <name type="scientific">Ohtaekwangia kribbensis</name>
    <dbReference type="NCBI Taxonomy" id="688913"/>
    <lineage>
        <taxon>Bacteria</taxon>
        <taxon>Pseudomonadati</taxon>
        <taxon>Bacteroidota</taxon>
        <taxon>Cytophagia</taxon>
        <taxon>Cytophagales</taxon>
        <taxon>Fulvivirgaceae</taxon>
        <taxon>Ohtaekwangia</taxon>
    </lineage>
</organism>
<dbReference type="Pfam" id="PF13424">
    <property type="entry name" value="TPR_12"/>
    <property type="match status" value="1"/>
</dbReference>
<keyword evidence="7" id="KW-0802">TPR repeat</keyword>
<gene>
    <name evidence="10" type="ORF">ACFQ21_06635</name>
</gene>
<sequence>MHLRSVTLITFLLLPLVALCQYKSVDSLEYAIQHDADDSTKVLHINRLVTILRERNNTKAFRYAQQAYELARNINYQAGLAPAQENLAWIYYRLGNLSEAFQLSVDALQTSELQFDTATMARSINSIAAIYFEQKLFAQANNYFRRAYKLNEAIGDHATAARTLANIAYVHLRNNQYDSAILFSQRAYDLSNGVENKYTRSAVLRVLGDIDMYRKDYHNGLIKFSQALQLARGDSKTYHEASVLRRIGHLYLERNQPDFALKYLFENVALAKKYGYQDELESTYKLISSAFLAKRNHSKALEYQTAYQLIHDSLYDQKNSEYLALQQARFDSEMKETQIELLTKDAELKQEEINNQRVWIYFSFGCLTLVLIIVFVLIYNNQIKKRAHDKLAEKNREIALQALQLGNMNEIKSKLFSIISHDLRGPLASLRGLMNLVEDTGLTQEEFQYASNTLKQNLDSVQENLENLLYWSQSQLKGLQVNIEPICAKEVADKIIALYDETARSKDVKIVNELEKDMHVRADKNHLHMIFRNLLSNAIKFNSHKGLVTISHTTDKGYMKISVSDSGVGIAADDVVKLFNAETHFTKLGTNQEKGVGIGLLLIKEFIEHNGGSIGVKSQEGKGTTFTFSLQLHKSYIEKEGALSSSF</sequence>
<reference evidence="11" key="1">
    <citation type="journal article" date="2019" name="Int. J. Syst. Evol. Microbiol.">
        <title>The Global Catalogue of Microorganisms (GCM) 10K type strain sequencing project: providing services to taxonomists for standard genome sequencing and annotation.</title>
        <authorList>
            <consortium name="The Broad Institute Genomics Platform"/>
            <consortium name="The Broad Institute Genome Sequencing Center for Infectious Disease"/>
            <person name="Wu L."/>
            <person name="Ma J."/>
        </authorList>
    </citation>
    <scope>NUCLEOTIDE SEQUENCE [LARGE SCALE GENOMIC DNA]</scope>
    <source>
        <strain evidence="11">CCUG 58938</strain>
    </source>
</reference>
<evidence type="ECO:0000256" key="4">
    <source>
        <dbReference type="ARBA" id="ARBA00022679"/>
    </source>
</evidence>
<dbReference type="SMART" id="SM00028">
    <property type="entry name" value="TPR"/>
    <property type="match status" value="5"/>
</dbReference>
<evidence type="ECO:0000259" key="9">
    <source>
        <dbReference type="PROSITE" id="PS50109"/>
    </source>
</evidence>
<evidence type="ECO:0000256" key="2">
    <source>
        <dbReference type="ARBA" id="ARBA00012438"/>
    </source>
</evidence>
<keyword evidence="8" id="KW-0472">Membrane</keyword>
<keyword evidence="6" id="KW-0902">Two-component regulatory system</keyword>
<dbReference type="PANTHER" id="PTHR43711">
    <property type="entry name" value="TWO-COMPONENT HISTIDINE KINASE"/>
    <property type="match status" value="1"/>
</dbReference>
<dbReference type="SMART" id="SM00387">
    <property type="entry name" value="HATPase_c"/>
    <property type="match status" value="1"/>
</dbReference>
<dbReference type="PROSITE" id="PS50005">
    <property type="entry name" value="TPR"/>
    <property type="match status" value="1"/>
</dbReference>
<proteinExistence type="predicted"/>
<dbReference type="InterPro" id="IPR050736">
    <property type="entry name" value="Sensor_HK_Regulatory"/>
</dbReference>
<dbReference type="Pfam" id="PF00512">
    <property type="entry name" value="HisKA"/>
    <property type="match status" value="1"/>
</dbReference>
<dbReference type="Pfam" id="PF02518">
    <property type="entry name" value="HATPase_c"/>
    <property type="match status" value="1"/>
</dbReference>
<dbReference type="EC" id="2.7.13.3" evidence="2"/>
<accession>A0ABW3JZL5</accession>
<dbReference type="SUPFAM" id="SSF48452">
    <property type="entry name" value="TPR-like"/>
    <property type="match status" value="2"/>
</dbReference>
<keyword evidence="3" id="KW-0597">Phosphoprotein</keyword>
<dbReference type="Gene3D" id="1.25.40.10">
    <property type="entry name" value="Tetratricopeptide repeat domain"/>
    <property type="match status" value="1"/>
</dbReference>
<feature type="domain" description="Histidine kinase" evidence="9">
    <location>
        <begin position="418"/>
        <end position="634"/>
    </location>
</feature>
<dbReference type="GO" id="GO:0005524">
    <property type="term" value="F:ATP binding"/>
    <property type="evidence" value="ECO:0007669"/>
    <property type="project" value="UniProtKB-KW"/>
</dbReference>
<keyword evidence="11" id="KW-1185">Reference proteome</keyword>
<dbReference type="Gene3D" id="1.10.287.130">
    <property type="match status" value="1"/>
</dbReference>
<keyword evidence="8" id="KW-1133">Transmembrane helix</keyword>
<dbReference type="InterPro" id="IPR011990">
    <property type="entry name" value="TPR-like_helical_dom_sf"/>
</dbReference>
<dbReference type="Pfam" id="PF13374">
    <property type="entry name" value="TPR_10"/>
    <property type="match status" value="1"/>
</dbReference>
<dbReference type="InterPro" id="IPR003594">
    <property type="entry name" value="HATPase_dom"/>
</dbReference>
<evidence type="ECO:0000256" key="7">
    <source>
        <dbReference type="PROSITE-ProRule" id="PRU00339"/>
    </source>
</evidence>
<dbReference type="InterPro" id="IPR019734">
    <property type="entry name" value="TPR_rpt"/>
</dbReference>
<dbReference type="PRINTS" id="PR00344">
    <property type="entry name" value="BCTRLSENSOR"/>
</dbReference>
<dbReference type="InterPro" id="IPR004358">
    <property type="entry name" value="Sig_transdc_His_kin-like_C"/>
</dbReference>
<dbReference type="InterPro" id="IPR036097">
    <property type="entry name" value="HisK_dim/P_sf"/>
</dbReference>
<dbReference type="PROSITE" id="PS50109">
    <property type="entry name" value="HIS_KIN"/>
    <property type="match status" value="1"/>
</dbReference>
<evidence type="ECO:0000256" key="5">
    <source>
        <dbReference type="ARBA" id="ARBA00022777"/>
    </source>
</evidence>
<keyword evidence="4" id="KW-0808">Transferase</keyword>
<dbReference type="InterPro" id="IPR005467">
    <property type="entry name" value="His_kinase_dom"/>
</dbReference>
<feature type="repeat" description="TPR" evidence="7">
    <location>
        <begin position="121"/>
        <end position="154"/>
    </location>
</feature>
<evidence type="ECO:0000256" key="8">
    <source>
        <dbReference type="SAM" id="Phobius"/>
    </source>
</evidence>
<feature type="transmembrane region" description="Helical" evidence="8">
    <location>
        <begin position="358"/>
        <end position="379"/>
    </location>
</feature>
<dbReference type="PANTHER" id="PTHR43711:SF1">
    <property type="entry name" value="HISTIDINE KINASE 1"/>
    <property type="match status" value="1"/>
</dbReference>
<dbReference type="Proteomes" id="UP001597112">
    <property type="component" value="Unassembled WGS sequence"/>
</dbReference>
<name>A0ABW3JZL5_9BACT</name>
<dbReference type="InterPro" id="IPR003661">
    <property type="entry name" value="HisK_dim/P_dom"/>
</dbReference>
<dbReference type="InterPro" id="IPR036890">
    <property type="entry name" value="HATPase_C_sf"/>
</dbReference>
<dbReference type="SUPFAM" id="SSF55874">
    <property type="entry name" value="ATPase domain of HSP90 chaperone/DNA topoisomerase II/histidine kinase"/>
    <property type="match status" value="1"/>
</dbReference>
<dbReference type="SUPFAM" id="SSF47384">
    <property type="entry name" value="Homodimeric domain of signal transducing histidine kinase"/>
    <property type="match status" value="1"/>
</dbReference>
<dbReference type="EMBL" id="JBHTKA010000001">
    <property type="protein sequence ID" value="MFD0998976.1"/>
    <property type="molecule type" value="Genomic_DNA"/>
</dbReference>
<evidence type="ECO:0000256" key="6">
    <source>
        <dbReference type="ARBA" id="ARBA00023012"/>
    </source>
</evidence>
<keyword evidence="5" id="KW-0418">Kinase</keyword>
<evidence type="ECO:0000313" key="11">
    <source>
        <dbReference type="Proteomes" id="UP001597112"/>
    </source>
</evidence>
<dbReference type="CDD" id="cd00082">
    <property type="entry name" value="HisKA"/>
    <property type="match status" value="1"/>
</dbReference>
<evidence type="ECO:0000256" key="1">
    <source>
        <dbReference type="ARBA" id="ARBA00000085"/>
    </source>
</evidence>
<dbReference type="Gene3D" id="3.30.565.10">
    <property type="entry name" value="Histidine kinase-like ATPase, C-terminal domain"/>
    <property type="match status" value="1"/>
</dbReference>
<keyword evidence="10" id="KW-0547">Nucleotide-binding</keyword>
<comment type="catalytic activity">
    <reaction evidence="1">
        <text>ATP + protein L-histidine = ADP + protein N-phospho-L-histidine.</text>
        <dbReference type="EC" id="2.7.13.3"/>
    </reaction>
</comment>
<dbReference type="SMART" id="SM00388">
    <property type="entry name" value="HisKA"/>
    <property type="match status" value="1"/>
</dbReference>
<keyword evidence="8" id="KW-0812">Transmembrane</keyword>